<sequence>MELNKNKGNDTVLVSVLMTVYNREKYIAEAIKSVLASTYSNLELIVVDDRSKDNSVSIAKAFAKEDTRVHVYINEQNLGDYPNRNQAASYAKGKYIKYVDADDMIYPHGLELLVYYIEQFPDAGYGLCSLPQDKTKMFPFQLSTSEAYKRHYFEQQLFHKAPLSAIINKSAFDKVGGFSGKQHLGDFEMWHLLSQKFPVVLMPHGIVWYREHDDQQMNDNRTDPYVPFKYILAAEELLKSDKCPLIGEDKEKAIKKVKNQQSKAIVSAIKHHSLKKAIEMKKASTLNYIDIIKNKLG</sequence>
<dbReference type="Gene3D" id="3.90.550.10">
    <property type="entry name" value="Spore Coat Polysaccharide Biosynthesis Protein SpsA, Chain A"/>
    <property type="match status" value="1"/>
</dbReference>
<feature type="domain" description="Glycosyltransferase 2-like" evidence="1">
    <location>
        <begin position="15"/>
        <end position="175"/>
    </location>
</feature>
<evidence type="ECO:0000313" key="2">
    <source>
        <dbReference type="EMBL" id="MBP1839112.1"/>
    </source>
</evidence>
<evidence type="ECO:0000313" key="5">
    <source>
        <dbReference type="Proteomes" id="UP001231587"/>
    </source>
</evidence>
<dbReference type="RefSeq" id="WP_057782272.1">
    <property type="nucleotide sequence ID" value="NZ_JAGGJQ010000002.1"/>
</dbReference>
<dbReference type="Proteomes" id="UP001231587">
    <property type="component" value="Unassembled WGS sequence"/>
</dbReference>
<dbReference type="EMBL" id="JAUSUU010000001">
    <property type="protein sequence ID" value="MDQ0333889.1"/>
    <property type="molecule type" value="Genomic_DNA"/>
</dbReference>
<dbReference type="OrthoDB" id="9815829at2"/>
<dbReference type="InterPro" id="IPR001173">
    <property type="entry name" value="Glyco_trans_2-like"/>
</dbReference>
<proteinExistence type="predicted"/>
<dbReference type="Pfam" id="PF00535">
    <property type="entry name" value="Glycos_transf_2"/>
    <property type="match status" value="1"/>
</dbReference>
<reference evidence="2" key="1">
    <citation type="submission" date="2021-03" db="EMBL/GenBank/DDBJ databases">
        <title>Genomic Encyclopedia of Type Strains, Phase IV (KMG-IV): sequencing the most valuable type-strain genomes for metagenomic binning, comparative biology and taxonomic classification.</title>
        <authorList>
            <person name="Goeker M."/>
        </authorList>
    </citation>
    <scope>NUCLEOTIDE SEQUENCE</scope>
    <source>
        <strain evidence="2">DSM 15523</strain>
        <strain evidence="3 5">DSM 16476</strain>
    </source>
</reference>
<name>A0A9X0YKX3_9FLAO</name>
<organism evidence="2 4">
    <name type="scientific">Formosa algae</name>
    <dbReference type="NCBI Taxonomy" id="225843"/>
    <lineage>
        <taxon>Bacteria</taxon>
        <taxon>Pseudomonadati</taxon>
        <taxon>Bacteroidota</taxon>
        <taxon>Flavobacteriia</taxon>
        <taxon>Flavobacteriales</taxon>
        <taxon>Flavobacteriaceae</taxon>
        <taxon>Formosa</taxon>
    </lineage>
</organism>
<dbReference type="GO" id="GO:0016758">
    <property type="term" value="F:hexosyltransferase activity"/>
    <property type="evidence" value="ECO:0007669"/>
    <property type="project" value="UniProtKB-ARBA"/>
</dbReference>
<evidence type="ECO:0000313" key="4">
    <source>
        <dbReference type="Proteomes" id="UP001138672"/>
    </source>
</evidence>
<dbReference type="CDD" id="cd00761">
    <property type="entry name" value="Glyco_tranf_GTA_type"/>
    <property type="match status" value="1"/>
</dbReference>
<dbReference type="AlphaFoldDB" id="A0A9X0YKX3"/>
<gene>
    <name evidence="2" type="ORF">J2Z56_001018</name>
    <name evidence="3" type="ORF">J2Z57_000311</name>
</gene>
<protein>
    <submittedName>
        <fullName evidence="2">Glycosyltransferase involved in cell wall biosynthesis</fullName>
    </submittedName>
</protein>
<dbReference type="SUPFAM" id="SSF53448">
    <property type="entry name" value="Nucleotide-diphospho-sugar transferases"/>
    <property type="match status" value="1"/>
</dbReference>
<accession>A0A9X0YKX3</accession>
<comment type="caution">
    <text evidence="2">The sequence shown here is derived from an EMBL/GenBank/DDBJ whole genome shotgun (WGS) entry which is preliminary data.</text>
</comment>
<dbReference type="Proteomes" id="UP001138672">
    <property type="component" value="Unassembled WGS sequence"/>
</dbReference>
<dbReference type="PANTHER" id="PTHR22916">
    <property type="entry name" value="GLYCOSYLTRANSFERASE"/>
    <property type="match status" value="1"/>
</dbReference>
<evidence type="ECO:0000259" key="1">
    <source>
        <dbReference type="Pfam" id="PF00535"/>
    </source>
</evidence>
<dbReference type="InterPro" id="IPR029044">
    <property type="entry name" value="Nucleotide-diphossugar_trans"/>
</dbReference>
<evidence type="ECO:0000313" key="3">
    <source>
        <dbReference type="EMBL" id="MDQ0333889.1"/>
    </source>
</evidence>
<dbReference type="EMBL" id="JAGGJQ010000002">
    <property type="protein sequence ID" value="MBP1839112.1"/>
    <property type="molecule type" value="Genomic_DNA"/>
</dbReference>
<keyword evidence="5" id="KW-1185">Reference proteome</keyword>
<dbReference type="PANTHER" id="PTHR22916:SF3">
    <property type="entry name" value="UDP-GLCNAC:BETAGAL BETA-1,3-N-ACETYLGLUCOSAMINYLTRANSFERASE-LIKE PROTEIN 1"/>
    <property type="match status" value="1"/>
</dbReference>